<dbReference type="AlphaFoldDB" id="A0A0C3BVU0"/>
<keyword evidence="2" id="KW-1133">Transmembrane helix</keyword>
<proteinExistence type="predicted"/>
<evidence type="ECO:0000313" key="3">
    <source>
        <dbReference type="EMBL" id="KIM36179.1"/>
    </source>
</evidence>
<evidence type="ECO:0000313" key="4">
    <source>
        <dbReference type="Proteomes" id="UP000053424"/>
    </source>
</evidence>
<organism evidence="3 4">
    <name type="scientific">Hebeloma cylindrosporum</name>
    <dbReference type="NCBI Taxonomy" id="76867"/>
    <lineage>
        <taxon>Eukaryota</taxon>
        <taxon>Fungi</taxon>
        <taxon>Dikarya</taxon>
        <taxon>Basidiomycota</taxon>
        <taxon>Agaricomycotina</taxon>
        <taxon>Agaricomycetes</taxon>
        <taxon>Agaricomycetidae</taxon>
        <taxon>Agaricales</taxon>
        <taxon>Agaricineae</taxon>
        <taxon>Hymenogastraceae</taxon>
        <taxon>Hebeloma</taxon>
    </lineage>
</organism>
<evidence type="ECO:0000256" key="1">
    <source>
        <dbReference type="SAM" id="MobiDB-lite"/>
    </source>
</evidence>
<name>A0A0C3BVU0_HEBCY</name>
<gene>
    <name evidence="3" type="ORF">M413DRAFT_321065</name>
</gene>
<protein>
    <submittedName>
        <fullName evidence="3">Uncharacterized protein</fullName>
    </submittedName>
</protein>
<sequence length="90" mass="10635">MRFLVPSTECNIYLLIRRAFTLLLAYFVAFTDLDQSGVWPVGKDGYCVSQHFFFWQRFVRGRSEMISPQRHGGQEFDDLQSRHKSLFPEL</sequence>
<dbReference type="HOGENOM" id="CLU_2441120_0_0_1"/>
<reference evidence="4" key="2">
    <citation type="submission" date="2015-01" db="EMBL/GenBank/DDBJ databases">
        <title>Evolutionary Origins and Diversification of the Mycorrhizal Mutualists.</title>
        <authorList>
            <consortium name="DOE Joint Genome Institute"/>
            <consortium name="Mycorrhizal Genomics Consortium"/>
            <person name="Kohler A."/>
            <person name="Kuo A."/>
            <person name="Nagy L.G."/>
            <person name="Floudas D."/>
            <person name="Copeland A."/>
            <person name="Barry K.W."/>
            <person name="Cichocki N."/>
            <person name="Veneault-Fourrey C."/>
            <person name="LaButti K."/>
            <person name="Lindquist E.A."/>
            <person name="Lipzen A."/>
            <person name="Lundell T."/>
            <person name="Morin E."/>
            <person name="Murat C."/>
            <person name="Riley R."/>
            <person name="Ohm R."/>
            <person name="Sun H."/>
            <person name="Tunlid A."/>
            <person name="Henrissat B."/>
            <person name="Grigoriev I.V."/>
            <person name="Hibbett D.S."/>
            <person name="Martin F."/>
        </authorList>
    </citation>
    <scope>NUCLEOTIDE SEQUENCE [LARGE SCALE GENOMIC DNA]</scope>
    <source>
        <strain evidence="4">h7</strain>
    </source>
</reference>
<reference evidence="3 4" key="1">
    <citation type="submission" date="2014-04" db="EMBL/GenBank/DDBJ databases">
        <authorList>
            <consortium name="DOE Joint Genome Institute"/>
            <person name="Kuo A."/>
            <person name="Gay G."/>
            <person name="Dore J."/>
            <person name="Kohler A."/>
            <person name="Nagy L.G."/>
            <person name="Floudas D."/>
            <person name="Copeland A."/>
            <person name="Barry K.W."/>
            <person name="Cichocki N."/>
            <person name="Veneault-Fourrey C."/>
            <person name="LaButti K."/>
            <person name="Lindquist E.A."/>
            <person name="Lipzen A."/>
            <person name="Lundell T."/>
            <person name="Morin E."/>
            <person name="Murat C."/>
            <person name="Sun H."/>
            <person name="Tunlid A."/>
            <person name="Henrissat B."/>
            <person name="Grigoriev I.V."/>
            <person name="Hibbett D.S."/>
            <person name="Martin F."/>
            <person name="Nordberg H.P."/>
            <person name="Cantor M.N."/>
            <person name="Hua S.X."/>
        </authorList>
    </citation>
    <scope>NUCLEOTIDE SEQUENCE [LARGE SCALE GENOMIC DNA]</scope>
    <source>
        <strain evidence="4">h7</strain>
    </source>
</reference>
<keyword evidence="2" id="KW-0472">Membrane</keyword>
<accession>A0A0C3BVU0</accession>
<dbReference type="EMBL" id="KN831808">
    <property type="protein sequence ID" value="KIM36179.1"/>
    <property type="molecule type" value="Genomic_DNA"/>
</dbReference>
<keyword evidence="2" id="KW-0812">Transmembrane</keyword>
<dbReference type="Proteomes" id="UP000053424">
    <property type="component" value="Unassembled WGS sequence"/>
</dbReference>
<feature type="region of interest" description="Disordered" evidence="1">
    <location>
        <begin position="69"/>
        <end position="90"/>
    </location>
</feature>
<feature type="transmembrane region" description="Helical" evidence="2">
    <location>
        <begin position="12"/>
        <end position="30"/>
    </location>
</feature>
<evidence type="ECO:0000256" key="2">
    <source>
        <dbReference type="SAM" id="Phobius"/>
    </source>
</evidence>
<keyword evidence="4" id="KW-1185">Reference proteome</keyword>